<proteinExistence type="predicted"/>
<protein>
    <submittedName>
        <fullName evidence="1">Uncharacterized protein</fullName>
    </submittedName>
</protein>
<reference evidence="1" key="1">
    <citation type="submission" date="2021-06" db="EMBL/GenBank/DDBJ databases">
        <title>Parelaphostrongylus tenuis whole genome reference sequence.</title>
        <authorList>
            <person name="Garwood T.J."/>
            <person name="Larsen P.A."/>
            <person name="Fountain-Jones N.M."/>
            <person name="Garbe J.R."/>
            <person name="Macchietto M.G."/>
            <person name="Kania S.A."/>
            <person name="Gerhold R.W."/>
            <person name="Richards J.E."/>
            <person name="Wolf T.M."/>
        </authorList>
    </citation>
    <scope>NUCLEOTIDE SEQUENCE</scope>
    <source>
        <strain evidence="1">MNPRO001-30</strain>
        <tissue evidence="1">Meninges</tissue>
    </source>
</reference>
<dbReference type="SUPFAM" id="SSF69322">
    <property type="entry name" value="Tricorn protease domain 2"/>
    <property type="match status" value="1"/>
</dbReference>
<accession>A0AAD5R1S3</accession>
<comment type="caution">
    <text evidence="1">The sequence shown here is derived from an EMBL/GenBank/DDBJ whole genome shotgun (WGS) entry which is preliminary data.</text>
</comment>
<gene>
    <name evidence="1" type="ORF">KIN20_029085</name>
</gene>
<dbReference type="AlphaFoldDB" id="A0AAD5R1S3"/>
<dbReference type="Proteomes" id="UP001196413">
    <property type="component" value="Unassembled WGS sequence"/>
</dbReference>
<evidence type="ECO:0000313" key="1">
    <source>
        <dbReference type="EMBL" id="KAJ1368035.1"/>
    </source>
</evidence>
<keyword evidence="2" id="KW-1185">Reference proteome</keyword>
<evidence type="ECO:0000313" key="2">
    <source>
        <dbReference type="Proteomes" id="UP001196413"/>
    </source>
</evidence>
<name>A0AAD5R1S3_PARTN</name>
<dbReference type="EMBL" id="JAHQIW010006069">
    <property type="protein sequence ID" value="KAJ1368035.1"/>
    <property type="molecule type" value="Genomic_DNA"/>
</dbReference>
<sequence length="169" mass="18252">MKGDKAVDMVQKFRTKTASALKISVKGGEPKQILEQSGCGGVAQLDVSYCGRFVAVITTRSQVFVIDVKTGESRLLRVILPIHVKFTDADSLFVLCATPGFGEPNSSAKILFEFPKCGGAHRRAASMVDLFGAPGYRAVSLISGPDDQIVVLASDGRWVLIDKENYIMI</sequence>
<organism evidence="1 2">
    <name type="scientific">Parelaphostrongylus tenuis</name>
    <name type="common">Meningeal worm</name>
    <dbReference type="NCBI Taxonomy" id="148309"/>
    <lineage>
        <taxon>Eukaryota</taxon>
        <taxon>Metazoa</taxon>
        <taxon>Ecdysozoa</taxon>
        <taxon>Nematoda</taxon>
        <taxon>Chromadorea</taxon>
        <taxon>Rhabditida</taxon>
        <taxon>Rhabditina</taxon>
        <taxon>Rhabditomorpha</taxon>
        <taxon>Strongyloidea</taxon>
        <taxon>Metastrongylidae</taxon>
        <taxon>Parelaphostrongylus</taxon>
    </lineage>
</organism>